<name>A0A3E3E1K4_9FIRM</name>
<dbReference type="SUPFAM" id="SSF55008">
    <property type="entry name" value="HMA, heavy metal-associated domain"/>
    <property type="match status" value="1"/>
</dbReference>
<dbReference type="InterPro" id="IPR036163">
    <property type="entry name" value="HMA_dom_sf"/>
</dbReference>
<dbReference type="GO" id="GO:0046872">
    <property type="term" value="F:metal ion binding"/>
    <property type="evidence" value="ECO:0007669"/>
    <property type="project" value="InterPro"/>
</dbReference>
<dbReference type="AlphaFoldDB" id="A0A3E3E1K4"/>
<feature type="domain" description="HMA" evidence="1">
    <location>
        <begin position="56"/>
        <end position="113"/>
    </location>
</feature>
<proteinExistence type="predicted"/>
<comment type="caution">
    <text evidence="2">The sequence shown here is derived from an EMBL/GenBank/DDBJ whole genome shotgun (WGS) entry which is preliminary data.</text>
</comment>
<evidence type="ECO:0000259" key="1">
    <source>
        <dbReference type="Pfam" id="PF00403"/>
    </source>
</evidence>
<dbReference type="EMBL" id="QUSM01000002">
    <property type="protein sequence ID" value="RGD75434.1"/>
    <property type="molecule type" value="Genomic_DNA"/>
</dbReference>
<organism evidence="2 3">
    <name type="scientific">Anaerofustis stercorihominis</name>
    <dbReference type="NCBI Taxonomy" id="214853"/>
    <lineage>
        <taxon>Bacteria</taxon>
        <taxon>Bacillati</taxon>
        <taxon>Bacillota</taxon>
        <taxon>Clostridia</taxon>
        <taxon>Eubacteriales</taxon>
        <taxon>Eubacteriaceae</taxon>
        <taxon>Anaerofustis</taxon>
    </lineage>
</organism>
<dbReference type="RefSeq" id="WP_117531626.1">
    <property type="nucleotide sequence ID" value="NZ_QUSM01000002.1"/>
</dbReference>
<reference evidence="2 3" key="1">
    <citation type="submission" date="2018-08" db="EMBL/GenBank/DDBJ databases">
        <title>A genome reference for cultivated species of the human gut microbiota.</title>
        <authorList>
            <person name="Zou Y."/>
            <person name="Xue W."/>
            <person name="Luo G."/>
        </authorList>
    </citation>
    <scope>NUCLEOTIDE SEQUENCE [LARGE SCALE GENOMIC DNA]</scope>
    <source>
        <strain evidence="2 3">AM25-6</strain>
    </source>
</reference>
<dbReference type="Proteomes" id="UP000261212">
    <property type="component" value="Unassembled WGS sequence"/>
</dbReference>
<dbReference type="InterPro" id="IPR006121">
    <property type="entry name" value="HMA_dom"/>
</dbReference>
<gene>
    <name evidence="2" type="ORF">DW687_03670</name>
</gene>
<dbReference type="Gene3D" id="3.30.70.100">
    <property type="match status" value="1"/>
</dbReference>
<sequence length="119" mass="13531">MIAAIMFIILILLVVVSIKSYTKKLTSGCSGNENETIQRIKVKDRNKDNYKYERLVKIKGMSYRNCAIRIENAFNELDGIWAKVNLSKNTADVLMKEELDEIAIENIVSQAGYIVSEII</sequence>
<evidence type="ECO:0000313" key="3">
    <source>
        <dbReference type="Proteomes" id="UP000261212"/>
    </source>
</evidence>
<evidence type="ECO:0000313" key="2">
    <source>
        <dbReference type="EMBL" id="RGD75434.1"/>
    </source>
</evidence>
<dbReference type="CDD" id="cd00371">
    <property type="entry name" value="HMA"/>
    <property type="match status" value="1"/>
</dbReference>
<protein>
    <submittedName>
        <fullName evidence="2">Heavy-metal-associated domain-containing protein</fullName>
    </submittedName>
</protein>
<dbReference type="Pfam" id="PF00403">
    <property type="entry name" value="HMA"/>
    <property type="match status" value="1"/>
</dbReference>
<accession>A0A3E3E1K4</accession>